<keyword evidence="7" id="KW-0067">ATP-binding</keyword>
<dbReference type="CDD" id="cd12937">
    <property type="entry name" value="GUCT_RH7_like"/>
    <property type="match status" value="1"/>
</dbReference>
<keyword evidence="9" id="KW-0539">Nucleus</keyword>
<dbReference type="AlphaFoldDB" id="A0A7M7NED1"/>
<dbReference type="Gene3D" id="3.40.50.300">
    <property type="entry name" value="P-loop containing nucleotide triphosphate hydrolases"/>
    <property type="match status" value="2"/>
</dbReference>
<dbReference type="FunFam" id="3.40.50.300:FF:001168">
    <property type="entry name" value="nucleolar RNA helicase 2"/>
    <property type="match status" value="1"/>
</dbReference>
<evidence type="ECO:0000256" key="8">
    <source>
        <dbReference type="ARBA" id="ARBA00022884"/>
    </source>
</evidence>
<dbReference type="GeneID" id="581409"/>
<dbReference type="InterPro" id="IPR012562">
    <property type="entry name" value="GUCT"/>
</dbReference>
<keyword evidence="6" id="KW-0347">Helicase</keyword>
<dbReference type="PROSITE" id="PS51194">
    <property type="entry name" value="HELICASE_CTER"/>
    <property type="match status" value="1"/>
</dbReference>
<dbReference type="EC" id="3.6.4.13" evidence="3"/>
<dbReference type="GO" id="GO:0005730">
    <property type="term" value="C:nucleolus"/>
    <property type="evidence" value="ECO:0000318"/>
    <property type="project" value="GO_Central"/>
</dbReference>
<feature type="domain" description="Helicase ATP-binding" evidence="11">
    <location>
        <begin position="147"/>
        <end position="331"/>
    </location>
</feature>
<dbReference type="InterPro" id="IPR001650">
    <property type="entry name" value="Helicase_C-like"/>
</dbReference>
<dbReference type="EnsemblMetazoa" id="XM_030979417">
    <property type="protein sequence ID" value="XP_030835277"/>
    <property type="gene ID" value="LOC581409"/>
</dbReference>
<dbReference type="KEGG" id="spu:581409"/>
<evidence type="ECO:0000256" key="7">
    <source>
        <dbReference type="ARBA" id="ARBA00022840"/>
    </source>
</evidence>
<evidence type="ECO:0000256" key="3">
    <source>
        <dbReference type="ARBA" id="ARBA00012552"/>
    </source>
</evidence>
<keyword evidence="8" id="KW-0694">RNA-binding</keyword>
<accession>A0A7M7NED1</accession>
<dbReference type="SUPFAM" id="SSF54928">
    <property type="entry name" value="RNA-binding domain, RBD"/>
    <property type="match status" value="1"/>
</dbReference>
<keyword evidence="14" id="KW-1185">Reference proteome</keyword>
<dbReference type="InterPro" id="IPR027417">
    <property type="entry name" value="P-loop_NTPase"/>
</dbReference>
<evidence type="ECO:0000259" key="12">
    <source>
        <dbReference type="PROSITE" id="PS51194"/>
    </source>
</evidence>
<dbReference type="Pfam" id="PF00271">
    <property type="entry name" value="Helicase_C"/>
    <property type="match status" value="1"/>
</dbReference>
<dbReference type="GO" id="GO:0016787">
    <property type="term" value="F:hydrolase activity"/>
    <property type="evidence" value="ECO:0007669"/>
    <property type="project" value="UniProtKB-KW"/>
</dbReference>
<feature type="compositionally biased region" description="Gly residues" evidence="10">
    <location>
        <begin position="664"/>
        <end position="710"/>
    </location>
</feature>
<evidence type="ECO:0000256" key="9">
    <source>
        <dbReference type="ARBA" id="ARBA00023242"/>
    </source>
</evidence>
<evidence type="ECO:0000313" key="14">
    <source>
        <dbReference type="Proteomes" id="UP000007110"/>
    </source>
</evidence>
<dbReference type="InParanoid" id="A0A7M7NED1"/>
<keyword evidence="5" id="KW-0378">Hydrolase</keyword>
<organism evidence="13 14">
    <name type="scientific">Strongylocentrotus purpuratus</name>
    <name type="common">Purple sea urchin</name>
    <dbReference type="NCBI Taxonomy" id="7668"/>
    <lineage>
        <taxon>Eukaryota</taxon>
        <taxon>Metazoa</taxon>
        <taxon>Echinodermata</taxon>
        <taxon>Eleutherozoa</taxon>
        <taxon>Echinozoa</taxon>
        <taxon>Echinoidea</taxon>
        <taxon>Euechinoidea</taxon>
        <taxon>Echinacea</taxon>
        <taxon>Camarodonta</taxon>
        <taxon>Echinidea</taxon>
        <taxon>Strongylocentrotidae</taxon>
        <taxon>Strongylocentrotus</taxon>
    </lineage>
</organism>
<dbReference type="Pfam" id="PF00270">
    <property type="entry name" value="DEAD"/>
    <property type="match status" value="1"/>
</dbReference>
<dbReference type="InterPro" id="IPR059027">
    <property type="entry name" value="DD_DDX21-DDX50"/>
</dbReference>
<dbReference type="InterPro" id="IPR014001">
    <property type="entry name" value="Helicase_ATP-bd"/>
</dbReference>
<dbReference type="SUPFAM" id="SSF52540">
    <property type="entry name" value="P-loop containing nucleoside triphosphate hydrolases"/>
    <property type="match status" value="1"/>
</dbReference>
<name>A0A7M7NED1_STRPU</name>
<keyword evidence="4" id="KW-0547">Nucleotide-binding</keyword>
<dbReference type="PANTHER" id="PTHR47963:SF8">
    <property type="entry name" value="ATP-DEPENDENT RNA HELICASE DEAD"/>
    <property type="match status" value="1"/>
</dbReference>
<dbReference type="GO" id="GO:0003724">
    <property type="term" value="F:RNA helicase activity"/>
    <property type="evidence" value="ECO:0000318"/>
    <property type="project" value="GO_Central"/>
</dbReference>
<dbReference type="GO" id="GO:0003729">
    <property type="term" value="F:mRNA binding"/>
    <property type="evidence" value="ECO:0000318"/>
    <property type="project" value="GO_Central"/>
</dbReference>
<comment type="subcellular location">
    <subcellularLocation>
        <location evidence="1">Nucleus</location>
    </subcellularLocation>
</comment>
<evidence type="ECO:0000256" key="5">
    <source>
        <dbReference type="ARBA" id="ARBA00022801"/>
    </source>
</evidence>
<feature type="region of interest" description="Disordered" evidence="10">
    <location>
        <begin position="653"/>
        <end position="716"/>
    </location>
</feature>
<dbReference type="FunCoup" id="A0A7M7NED1">
    <property type="interactions" value="1016"/>
</dbReference>
<evidence type="ECO:0000259" key="11">
    <source>
        <dbReference type="PROSITE" id="PS51192"/>
    </source>
</evidence>
<dbReference type="OrthoDB" id="4255at2759"/>
<dbReference type="Gene3D" id="3.30.70.2280">
    <property type="match status" value="1"/>
</dbReference>
<dbReference type="CDD" id="cd18787">
    <property type="entry name" value="SF2_C_DEAD"/>
    <property type="match status" value="1"/>
</dbReference>
<dbReference type="InterPro" id="IPR011545">
    <property type="entry name" value="DEAD/DEAH_box_helicase_dom"/>
</dbReference>
<proteinExistence type="inferred from homology"/>
<dbReference type="OMA" id="IQYFIPA"/>
<reference evidence="13" key="2">
    <citation type="submission" date="2021-01" db="UniProtKB">
        <authorList>
            <consortium name="EnsemblMetazoa"/>
        </authorList>
    </citation>
    <scope>IDENTIFICATION</scope>
</reference>
<dbReference type="PANTHER" id="PTHR47963">
    <property type="entry name" value="DEAD-BOX ATP-DEPENDENT RNA HELICASE 47, MITOCHONDRIAL"/>
    <property type="match status" value="1"/>
</dbReference>
<feature type="compositionally biased region" description="Basic and acidic residues" evidence="10">
    <location>
        <begin position="39"/>
        <end position="60"/>
    </location>
</feature>
<comment type="similarity">
    <text evidence="2">Belongs to the DEAD box helicase family. DDX21/DDX50 subfamily.</text>
</comment>
<evidence type="ECO:0000256" key="2">
    <source>
        <dbReference type="ARBA" id="ARBA00006517"/>
    </source>
</evidence>
<dbReference type="InterPro" id="IPR050547">
    <property type="entry name" value="DEAD_box_RNA_helicases"/>
</dbReference>
<dbReference type="Pfam" id="PF26142">
    <property type="entry name" value="DD_DDX21-DDX50"/>
    <property type="match status" value="1"/>
</dbReference>
<dbReference type="SMART" id="SM00487">
    <property type="entry name" value="DEXDc"/>
    <property type="match status" value="1"/>
</dbReference>
<dbReference type="SMART" id="SM00490">
    <property type="entry name" value="HELICc"/>
    <property type="match status" value="1"/>
</dbReference>
<sequence length="716" mass="78595">MPTIEMSQQIPEIAMVNGDDVSLNGEIRKKKKSKKEKKIKSDDAEIESPSKEESPSEEKPKKKRKKGSDEEGEDEIKKKKVKKEKNGEVQQNGIVKEKPSSSKQGEVDEETQEKIGAFSNFGIRPKTIEKLHAKGVKYLFPIQAQTFKPIDDGFDVIAQARTGTGKTLSFVLPLVEKWQQFPQKSGRQPIILALAPTRELAKQISEYFEAIGPHLSTTCIYGGTSYWPQESAIRRGLDVVVGTPGRILDYIRKNTLDLSKLKHVVLDEVDRMLDMGFAESVEEILGAAYKTGQPGDGEEAPNNPQTLLFSATVPPWVYQTAVKYMRKDLKKVDLVGRDRMKTATTVQHLAINCSYFDRPQVISDVIKVYGGLDGRCMVFCETKRDANELAMSSDVKQETQVMHGDIPQTQREVTLKGFREGKFQCLVTTDVAARGLDIPEVDLVIQCNPPRDVDSYIHRSGRTGRAGRNGVCVCFYKRQEERDLQKVEYKAGIKFKRVSAPQPSDIIKSSVKDVTDLLGAVQPEMVAMFKSAAEAIIAEKGAVAALAAALAHITGSTAMKTRSLLTAEEGKTTFLLETQSQLMDIGDVFKTLGRYIDRDSRNAIKGIRLCKDQTAAVFDVSDDHKDYLLSLWQDTSEAQLTIATELPELLVPTQSGSFDDRRGGGGYGGGRGGGYRRGGGGGGWGNRSGGGGRGRGGGGGYGGRGRGGWSGSYKKF</sequence>
<protein>
    <recommendedName>
        <fullName evidence="3">RNA helicase</fullName>
        <ecNumber evidence="3">3.6.4.13</ecNumber>
    </recommendedName>
</protein>
<feature type="compositionally biased region" description="Basic residues" evidence="10">
    <location>
        <begin position="28"/>
        <end position="38"/>
    </location>
</feature>
<evidence type="ECO:0000256" key="10">
    <source>
        <dbReference type="SAM" id="MobiDB-lite"/>
    </source>
</evidence>
<evidence type="ECO:0000256" key="6">
    <source>
        <dbReference type="ARBA" id="ARBA00022806"/>
    </source>
</evidence>
<dbReference type="GO" id="GO:0005524">
    <property type="term" value="F:ATP binding"/>
    <property type="evidence" value="ECO:0007669"/>
    <property type="project" value="UniProtKB-KW"/>
</dbReference>
<feature type="compositionally biased region" description="Polar residues" evidence="10">
    <location>
        <begin position="1"/>
        <end position="10"/>
    </location>
</feature>
<dbReference type="Proteomes" id="UP000007110">
    <property type="component" value="Unassembled WGS sequence"/>
</dbReference>
<dbReference type="RefSeq" id="XP_030835277.1">
    <property type="nucleotide sequence ID" value="XM_030979417.1"/>
</dbReference>
<reference evidence="14" key="1">
    <citation type="submission" date="2015-02" db="EMBL/GenBank/DDBJ databases">
        <title>Genome sequencing for Strongylocentrotus purpuratus.</title>
        <authorList>
            <person name="Murali S."/>
            <person name="Liu Y."/>
            <person name="Vee V."/>
            <person name="English A."/>
            <person name="Wang M."/>
            <person name="Skinner E."/>
            <person name="Han Y."/>
            <person name="Muzny D.M."/>
            <person name="Worley K.C."/>
            <person name="Gibbs R.A."/>
        </authorList>
    </citation>
    <scope>NUCLEOTIDE SEQUENCE</scope>
</reference>
<evidence type="ECO:0000256" key="4">
    <source>
        <dbReference type="ARBA" id="ARBA00022741"/>
    </source>
</evidence>
<evidence type="ECO:0000256" key="1">
    <source>
        <dbReference type="ARBA" id="ARBA00004123"/>
    </source>
</evidence>
<feature type="domain" description="Helicase C-terminal" evidence="12">
    <location>
        <begin position="364"/>
        <end position="515"/>
    </location>
</feature>
<evidence type="ECO:0000313" key="13">
    <source>
        <dbReference type="EnsemblMetazoa" id="XP_030835277"/>
    </source>
</evidence>
<feature type="region of interest" description="Disordered" evidence="10">
    <location>
        <begin position="1"/>
        <end position="111"/>
    </location>
</feature>
<dbReference type="PROSITE" id="PS51192">
    <property type="entry name" value="HELICASE_ATP_BIND_1"/>
    <property type="match status" value="1"/>
</dbReference>
<dbReference type="InterPro" id="IPR035979">
    <property type="entry name" value="RBD_domain_sf"/>
</dbReference>
<dbReference type="Pfam" id="PF08152">
    <property type="entry name" value="GUCT"/>
    <property type="match status" value="1"/>
</dbReference>